<evidence type="ECO:0000256" key="1">
    <source>
        <dbReference type="ARBA" id="ARBA00023015"/>
    </source>
</evidence>
<dbReference type="SMART" id="SM00421">
    <property type="entry name" value="HTH_LUXR"/>
    <property type="match status" value="1"/>
</dbReference>
<dbReference type="InterPro" id="IPR036388">
    <property type="entry name" value="WH-like_DNA-bd_sf"/>
</dbReference>
<dbReference type="PANTHER" id="PTHR44688:SF16">
    <property type="entry name" value="DNA-BINDING TRANSCRIPTIONAL ACTIVATOR DEVR_DOSR"/>
    <property type="match status" value="1"/>
</dbReference>
<dbReference type="GO" id="GO:0006355">
    <property type="term" value="P:regulation of DNA-templated transcription"/>
    <property type="evidence" value="ECO:0007669"/>
    <property type="project" value="InterPro"/>
</dbReference>
<evidence type="ECO:0000256" key="2">
    <source>
        <dbReference type="ARBA" id="ARBA00023125"/>
    </source>
</evidence>
<keyword evidence="1" id="KW-0805">Transcription regulation</keyword>
<dbReference type="InterPro" id="IPR000014">
    <property type="entry name" value="PAS"/>
</dbReference>
<keyword evidence="2" id="KW-0238">DNA-binding</keyword>
<gene>
    <name evidence="5" type="ORF">BJN34_13935</name>
</gene>
<organism evidence="5 6">
    <name type="scientific">Cupriavidus necator</name>
    <name type="common">Alcaligenes eutrophus</name>
    <name type="synonym">Ralstonia eutropha</name>
    <dbReference type="NCBI Taxonomy" id="106590"/>
    <lineage>
        <taxon>Bacteria</taxon>
        <taxon>Pseudomonadati</taxon>
        <taxon>Pseudomonadota</taxon>
        <taxon>Betaproteobacteria</taxon>
        <taxon>Burkholderiales</taxon>
        <taxon>Burkholderiaceae</taxon>
        <taxon>Cupriavidus</taxon>
    </lineage>
</organism>
<accession>A0A1U9UQB6</accession>
<dbReference type="InterPro" id="IPR013656">
    <property type="entry name" value="PAS_4"/>
</dbReference>
<dbReference type="InterPro" id="IPR000792">
    <property type="entry name" value="Tscrpt_reg_LuxR_C"/>
</dbReference>
<dbReference type="PANTHER" id="PTHR44688">
    <property type="entry name" value="DNA-BINDING TRANSCRIPTIONAL ACTIVATOR DEVR_DOSR"/>
    <property type="match status" value="1"/>
</dbReference>
<dbReference type="OrthoDB" id="9016132at2"/>
<dbReference type="KEGG" id="cuh:BJN34_13935"/>
<dbReference type="SUPFAM" id="SSF46894">
    <property type="entry name" value="C-terminal effector domain of the bipartite response regulators"/>
    <property type="match status" value="1"/>
</dbReference>
<evidence type="ECO:0000256" key="3">
    <source>
        <dbReference type="ARBA" id="ARBA00023163"/>
    </source>
</evidence>
<sequence length="240" mass="27275">MCDAIEQLRAIFDYYPGFWGLQDGDSRYLYVNPAFGQLVGLSDHREAEGLLASQLPWPASACSQEFLAQDRKVRESGVPMQVLDIHPDTQTIDSLRIFISHKIPYFDADRKVVGVIFHMREISTVEALDPWRVLIATGHVLENPLNPFGEASDSEAEWSQLKPRERELLFLTTRGYTAKQIGRLLNLSHRTVETFLFSLRGKLNATNRLDLIAKARERGYWNHIPQSLLGGQLSVEIPAR</sequence>
<dbReference type="PROSITE" id="PS00622">
    <property type="entry name" value="HTH_LUXR_1"/>
    <property type="match status" value="1"/>
</dbReference>
<reference evidence="6" key="1">
    <citation type="submission" date="2017-02" db="EMBL/GenBank/DDBJ databases">
        <title>Complete genome sequence of Cupriavidus necator strain NH9, a 3-chlorobenzoate degrader.</title>
        <authorList>
            <person name="Moriuchi R."/>
            <person name="Dohra H."/>
            <person name="Ogawa N."/>
        </authorList>
    </citation>
    <scope>NUCLEOTIDE SEQUENCE [LARGE SCALE GENOMIC DNA]</scope>
    <source>
        <strain evidence="6">NH9</strain>
    </source>
</reference>
<dbReference type="PROSITE" id="PS50043">
    <property type="entry name" value="HTH_LUXR_2"/>
    <property type="match status" value="1"/>
</dbReference>
<dbReference type="Pfam" id="PF08448">
    <property type="entry name" value="PAS_4"/>
    <property type="match status" value="1"/>
</dbReference>
<dbReference type="Gene3D" id="3.30.450.20">
    <property type="entry name" value="PAS domain"/>
    <property type="match status" value="1"/>
</dbReference>
<dbReference type="InterPro" id="IPR016032">
    <property type="entry name" value="Sig_transdc_resp-reg_C-effctor"/>
</dbReference>
<protein>
    <recommendedName>
        <fullName evidence="4">HTH luxR-type domain-containing protein</fullName>
    </recommendedName>
</protein>
<dbReference type="SMART" id="SM00091">
    <property type="entry name" value="PAS"/>
    <property type="match status" value="1"/>
</dbReference>
<dbReference type="Pfam" id="PF00196">
    <property type="entry name" value="GerE"/>
    <property type="match status" value="1"/>
</dbReference>
<dbReference type="InterPro" id="IPR035965">
    <property type="entry name" value="PAS-like_dom_sf"/>
</dbReference>
<dbReference type="RefSeq" id="WP_078197130.1">
    <property type="nucleotide sequence ID" value="NZ_CP017757.2"/>
</dbReference>
<evidence type="ECO:0000259" key="4">
    <source>
        <dbReference type="PROSITE" id="PS50043"/>
    </source>
</evidence>
<dbReference type="CDD" id="cd06170">
    <property type="entry name" value="LuxR_C_like"/>
    <property type="match status" value="1"/>
</dbReference>
<dbReference type="AlphaFoldDB" id="A0A1U9UQB6"/>
<keyword evidence="3" id="KW-0804">Transcription</keyword>
<evidence type="ECO:0000313" key="5">
    <source>
        <dbReference type="EMBL" id="AQV94976.1"/>
    </source>
</evidence>
<dbReference type="Gene3D" id="1.10.10.10">
    <property type="entry name" value="Winged helix-like DNA-binding domain superfamily/Winged helix DNA-binding domain"/>
    <property type="match status" value="1"/>
</dbReference>
<dbReference type="GO" id="GO:0003677">
    <property type="term" value="F:DNA binding"/>
    <property type="evidence" value="ECO:0007669"/>
    <property type="project" value="UniProtKB-KW"/>
</dbReference>
<dbReference type="SUPFAM" id="SSF55785">
    <property type="entry name" value="PYP-like sensor domain (PAS domain)"/>
    <property type="match status" value="1"/>
</dbReference>
<evidence type="ECO:0000313" key="6">
    <source>
        <dbReference type="Proteomes" id="UP000189627"/>
    </source>
</evidence>
<dbReference type="EMBL" id="CP017757">
    <property type="protein sequence ID" value="AQV94976.1"/>
    <property type="molecule type" value="Genomic_DNA"/>
</dbReference>
<proteinExistence type="predicted"/>
<feature type="domain" description="HTH luxR-type" evidence="4">
    <location>
        <begin position="154"/>
        <end position="219"/>
    </location>
</feature>
<name>A0A1U9UQB6_CUPNE</name>
<dbReference type="PRINTS" id="PR00038">
    <property type="entry name" value="HTHLUXR"/>
</dbReference>
<dbReference type="Proteomes" id="UP000189627">
    <property type="component" value="Chromosome 1"/>
</dbReference>